<dbReference type="PANTHER" id="PTHR11644">
    <property type="entry name" value="CYTIDINE DEAMINASE"/>
    <property type="match status" value="1"/>
</dbReference>
<evidence type="ECO:0000256" key="9">
    <source>
        <dbReference type="ARBA" id="ARBA00032005"/>
    </source>
</evidence>
<comment type="similarity">
    <text evidence="3 14">Belongs to the cytidine and deoxycytidylate deaminase family.</text>
</comment>
<dbReference type="GO" id="GO:0042802">
    <property type="term" value="F:identical protein binding"/>
    <property type="evidence" value="ECO:0007669"/>
    <property type="project" value="UniProtKB-ARBA"/>
</dbReference>
<comment type="catalytic activity">
    <reaction evidence="11 14">
        <text>cytidine + H2O + H(+) = uridine + NH4(+)</text>
        <dbReference type="Rhea" id="RHEA:16069"/>
        <dbReference type="ChEBI" id="CHEBI:15377"/>
        <dbReference type="ChEBI" id="CHEBI:15378"/>
        <dbReference type="ChEBI" id="CHEBI:16704"/>
        <dbReference type="ChEBI" id="CHEBI:17562"/>
        <dbReference type="ChEBI" id="CHEBI:28938"/>
        <dbReference type="EC" id="3.5.4.5"/>
    </reaction>
</comment>
<evidence type="ECO:0000256" key="1">
    <source>
        <dbReference type="ARBA" id="ARBA00001947"/>
    </source>
</evidence>
<dbReference type="InterPro" id="IPR050202">
    <property type="entry name" value="Cyt/Deoxycyt_deaminase"/>
</dbReference>
<evidence type="ECO:0000256" key="7">
    <source>
        <dbReference type="ARBA" id="ARBA00022801"/>
    </source>
</evidence>
<dbReference type="GO" id="GO:0005829">
    <property type="term" value="C:cytosol"/>
    <property type="evidence" value="ECO:0007669"/>
    <property type="project" value="TreeGrafter"/>
</dbReference>
<dbReference type="PANTHER" id="PTHR11644:SF2">
    <property type="entry name" value="CYTIDINE DEAMINASE"/>
    <property type="match status" value="1"/>
</dbReference>
<evidence type="ECO:0000256" key="2">
    <source>
        <dbReference type="ARBA" id="ARBA00003949"/>
    </source>
</evidence>
<feature type="binding site" evidence="13">
    <location>
        <position position="89"/>
    </location>
    <ligand>
        <name>Zn(2+)</name>
        <dbReference type="ChEBI" id="CHEBI:29105"/>
        <note>catalytic</note>
    </ligand>
</feature>
<dbReference type="EMBL" id="AP028654">
    <property type="protein sequence ID" value="BEP29673.1"/>
    <property type="molecule type" value="Genomic_DNA"/>
</dbReference>
<dbReference type="PROSITE" id="PS51747">
    <property type="entry name" value="CYT_DCMP_DEAMINASES_2"/>
    <property type="match status" value="1"/>
</dbReference>
<dbReference type="GO" id="GO:0008270">
    <property type="term" value="F:zinc ion binding"/>
    <property type="evidence" value="ECO:0007669"/>
    <property type="project" value="UniProtKB-UniRule"/>
</dbReference>
<feature type="binding site" evidence="13">
    <location>
        <position position="86"/>
    </location>
    <ligand>
        <name>Zn(2+)</name>
        <dbReference type="ChEBI" id="CHEBI:29105"/>
        <note>catalytic</note>
    </ligand>
</feature>
<comment type="catalytic activity">
    <reaction evidence="10 14">
        <text>2'-deoxycytidine + H2O + H(+) = 2'-deoxyuridine + NH4(+)</text>
        <dbReference type="Rhea" id="RHEA:13433"/>
        <dbReference type="ChEBI" id="CHEBI:15377"/>
        <dbReference type="ChEBI" id="CHEBI:15378"/>
        <dbReference type="ChEBI" id="CHEBI:15698"/>
        <dbReference type="ChEBI" id="CHEBI:16450"/>
        <dbReference type="ChEBI" id="CHEBI:28938"/>
        <dbReference type="EC" id="3.5.4.5"/>
    </reaction>
</comment>
<dbReference type="GO" id="GO:0004126">
    <property type="term" value="F:cytidine deaminase activity"/>
    <property type="evidence" value="ECO:0007669"/>
    <property type="project" value="UniProtKB-UniRule"/>
</dbReference>
<proteinExistence type="inferred from homology"/>
<feature type="binding site" evidence="13">
    <location>
        <position position="53"/>
    </location>
    <ligand>
        <name>Zn(2+)</name>
        <dbReference type="ChEBI" id="CHEBI:29105"/>
        <note>catalytic</note>
    </ligand>
</feature>
<accession>A0AAU9EJ98</accession>
<gene>
    <name evidence="16" type="ORF">HLPR_20040</name>
</gene>
<keyword evidence="7 14" id="KW-0378">Hydrolase</keyword>
<evidence type="ECO:0000256" key="13">
    <source>
        <dbReference type="PIRSR" id="PIRSR606262-3"/>
    </source>
</evidence>
<evidence type="ECO:0000256" key="5">
    <source>
        <dbReference type="ARBA" id="ARBA00018266"/>
    </source>
</evidence>
<dbReference type="NCBIfam" id="NF004064">
    <property type="entry name" value="PRK05578.1"/>
    <property type="match status" value="1"/>
</dbReference>
<sequence>MDYKELVRKAYEVRDNAYAPYSKYKVGAALLTKNGKIYLGCNVECGSFGGTNCAERTALFSAIADGEKEFTAIAIVSSSNDFTYPCGICRQVLIEFGKDLDVVIAKDMEYKVLKLGELLPHSWTSEELL</sequence>
<dbReference type="NCBIfam" id="TIGR01354">
    <property type="entry name" value="cyt_deam_tetra"/>
    <property type="match status" value="1"/>
</dbReference>
<evidence type="ECO:0000256" key="10">
    <source>
        <dbReference type="ARBA" id="ARBA00049252"/>
    </source>
</evidence>
<keyword evidence="8 13" id="KW-0862">Zinc</keyword>
<dbReference type="InterPro" id="IPR016193">
    <property type="entry name" value="Cytidine_deaminase-like"/>
</dbReference>
<protein>
    <recommendedName>
        <fullName evidence="5 14">Cytidine deaminase</fullName>
        <ecNumber evidence="4 14">3.5.4.5</ecNumber>
    </recommendedName>
    <alternativeName>
        <fullName evidence="9 14">Cytidine aminohydrolase</fullName>
    </alternativeName>
</protein>
<evidence type="ECO:0000256" key="14">
    <source>
        <dbReference type="RuleBase" id="RU364006"/>
    </source>
</evidence>
<dbReference type="CDD" id="cd01283">
    <property type="entry name" value="cytidine_deaminase"/>
    <property type="match status" value="1"/>
</dbReference>
<comment type="function">
    <text evidence="2 14">This enzyme scavenges exogenous and endogenous cytidine and 2'-deoxycytidine for UMP synthesis.</text>
</comment>
<evidence type="ECO:0000256" key="11">
    <source>
        <dbReference type="ARBA" id="ARBA00049558"/>
    </source>
</evidence>
<dbReference type="GO" id="GO:0055086">
    <property type="term" value="P:nucleobase-containing small molecule metabolic process"/>
    <property type="evidence" value="ECO:0007669"/>
    <property type="project" value="UniProtKB-ARBA"/>
</dbReference>
<name>A0AAU9EJ98_9FIRM</name>
<dbReference type="FunFam" id="3.40.140.10:FF:000008">
    <property type="entry name" value="Cytidine deaminase"/>
    <property type="match status" value="1"/>
</dbReference>
<evidence type="ECO:0000256" key="4">
    <source>
        <dbReference type="ARBA" id="ARBA00012783"/>
    </source>
</evidence>
<dbReference type="Proteomes" id="UP001321786">
    <property type="component" value="Chromosome"/>
</dbReference>
<evidence type="ECO:0000256" key="3">
    <source>
        <dbReference type="ARBA" id="ARBA00006576"/>
    </source>
</evidence>
<dbReference type="KEGG" id="hprf:HLPR_20040"/>
<organism evidence="16 17">
    <name type="scientific">Helicovermis profundi</name>
    <dbReference type="NCBI Taxonomy" id="3065157"/>
    <lineage>
        <taxon>Bacteria</taxon>
        <taxon>Bacillati</taxon>
        <taxon>Bacillota</taxon>
        <taxon>Clostridia</taxon>
        <taxon>Helicovermis</taxon>
    </lineage>
</organism>
<evidence type="ECO:0000256" key="8">
    <source>
        <dbReference type="ARBA" id="ARBA00022833"/>
    </source>
</evidence>
<feature type="active site" description="Proton donor" evidence="12">
    <location>
        <position position="55"/>
    </location>
</feature>
<keyword evidence="6 13" id="KW-0479">Metal-binding</keyword>
<comment type="cofactor">
    <cofactor evidence="1 13 14">
        <name>Zn(2+)</name>
        <dbReference type="ChEBI" id="CHEBI:29105"/>
    </cofactor>
</comment>
<dbReference type="PROSITE" id="PS00903">
    <property type="entry name" value="CYT_DCMP_DEAMINASES_1"/>
    <property type="match status" value="1"/>
</dbReference>
<keyword evidence="17" id="KW-1185">Reference proteome</keyword>
<feature type="domain" description="CMP/dCMP-type deaminase" evidence="15">
    <location>
        <begin position="1"/>
        <end position="126"/>
    </location>
</feature>
<dbReference type="Pfam" id="PF00383">
    <property type="entry name" value="dCMP_cyt_deam_1"/>
    <property type="match status" value="1"/>
</dbReference>
<dbReference type="Gene3D" id="3.40.140.10">
    <property type="entry name" value="Cytidine Deaminase, domain 2"/>
    <property type="match status" value="1"/>
</dbReference>
<dbReference type="InterPro" id="IPR006262">
    <property type="entry name" value="Cyt_deam_tetra"/>
</dbReference>
<dbReference type="RefSeq" id="WP_338535294.1">
    <property type="nucleotide sequence ID" value="NZ_AP028654.1"/>
</dbReference>
<dbReference type="AlphaFoldDB" id="A0AAU9EJ98"/>
<evidence type="ECO:0000313" key="16">
    <source>
        <dbReference type="EMBL" id="BEP29673.1"/>
    </source>
</evidence>
<dbReference type="InterPro" id="IPR002125">
    <property type="entry name" value="CMP_dCMP_dom"/>
</dbReference>
<reference evidence="16 17" key="1">
    <citation type="submission" date="2023-08" db="EMBL/GenBank/DDBJ databases">
        <title>Helicovermis profunda gen. nov., sp. nov., a novel mesophilic, fermentative bacterium within the Bacillota from a deep-sea hydrothermal vent chimney.</title>
        <authorList>
            <person name="Miyazaki U."/>
            <person name="Mizutani D."/>
            <person name="Hashimoto Y."/>
            <person name="Tame A."/>
            <person name="Sawayama S."/>
            <person name="Miyazaki J."/>
            <person name="Takai K."/>
            <person name="Nakagawa S."/>
        </authorList>
    </citation>
    <scope>NUCLEOTIDE SEQUENCE [LARGE SCALE GENOMIC DNA]</scope>
    <source>
        <strain evidence="16 17">S502</strain>
    </source>
</reference>
<evidence type="ECO:0000256" key="12">
    <source>
        <dbReference type="PIRSR" id="PIRSR606262-1"/>
    </source>
</evidence>
<evidence type="ECO:0000259" key="15">
    <source>
        <dbReference type="PROSITE" id="PS51747"/>
    </source>
</evidence>
<dbReference type="GO" id="GO:0072527">
    <property type="term" value="P:pyrimidine-containing compound metabolic process"/>
    <property type="evidence" value="ECO:0007669"/>
    <property type="project" value="UniProtKB-ARBA"/>
</dbReference>
<evidence type="ECO:0000313" key="17">
    <source>
        <dbReference type="Proteomes" id="UP001321786"/>
    </source>
</evidence>
<dbReference type="InterPro" id="IPR016192">
    <property type="entry name" value="APOBEC/CMP_deaminase_Zn-bd"/>
</dbReference>
<dbReference type="SUPFAM" id="SSF53927">
    <property type="entry name" value="Cytidine deaminase-like"/>
    <property type="match status" value="1"/>
</dbReference>
<dbReference type="EC" id="3.5.4.5" evidence="4 14"/>
<evidence type="ECO:0000256" key="6">
    <source>
        <dbReference type="ARBA" id="ARBA00022723"/>
    </source>
</evidence>